<reference evidence="5 6" key="1">
    <citation type="submission" date="2016-10" db="EMBL/GenBank/DDBJ databases">
        <authorList>
            <person name="de Groot N.N."/>
        </authorList>
    </citation>
    <scope>NUCLEOTIDE SEQUENCE [LARGE SCALE GENOMIC DNA]</scope>
    <source>
        <strain evidence="5 6">CCM7597</strain>
    </source>
</reference>
<protein>
    <submittedName>
        <fullName evidence="5">Sugar lactone lactonase YvrE</fullName>
    </submittedName>
</protein>
<evidence type="ECO:0000256" key="3">
    <source>
        <dbReference type="PIRSR" id="PIRSR605511-2"/>
    </source>
</evidence>
<sequence>MIGNVELVLDAKAFLGEGPSWDRVQQMLYWVDIEGKKVHIYNPEDGENREIHVDQRVGAVVPRNSGGAIAAMEKGFYSLDLETGENRQITDPEAGVSENRFNDGKCDPEGRFWAGTMSYSGTPENGALYCLDTEMKVEKKVDHVSTSNGLAWSPDHRFMYFIDTPTKQVVRYEYDQRTGSIQNPAIVVEIPEGEGKPDGMTIDTDGNLWIAHWGGSKVSVWNPDKGEQLRTIPVPALNVTSCVFGGEKMNELYITTASVGMEEADLLRFPSAGGLFKVETEVTGTPTYHFKG</sequence>
<dbReference type="AlphaFoldDB" id="A0A1H4EN32"/>
<dbReference type="STRING" id="571932.SAMN05421743_109150"/>
<dbReference type="PANTHER" id="PTHR10907">
    <property type="entry name" value="REGUCALCIN"/>
    <property type="match status" value="1"/>
</dbReference>
<dbReference type="Proteomes" id="UP000198584">
    <property type="component" value="Unassembled WGS sequence"/>
</dbReference>
<dbReference type="EMBL" id="FNQR01000009">
    <property type="protein sequence ID" value="SEA86249.1"/>
    <property type="molecule type" value="Genomic_DNA"/>
</dbReference>
<dbReference type="PRINTS" id="PR01790">
    <property type="entry name" value="SMP30FAMILY"/>
</dbReference>
<dbReference type="Pfam" id="PF08450">
    <property type="entry name" value="SGL"/>
    <property type="match status" value="1"/>
</dbReference>
<keyword evidence="3" id="KW-0479">Metal-binding</keyword>
<keyword evidence="3" id="KW-0862">Zinc</keyword>
<dbReference type="InterPro" id="IPR005511">
    <property type="entry name" value="SMP-30"/>
</dbReference>
<evidence type="ECO:0000256" key="2">
    <source>
        <dbReference type="PIRSR" id="PIRSR605511-1"/>
    </source>
</evidence>
<evidence type="ECO:0000256" key="1">
    <source>
        <dbReference type="ARBA" id="ARBA00008853"/>
    </source>
</evidence>
<evidence type="ECO:0000313" key="6">
    <source>
        <dbReference type="Proteomes" id="UP000198584"/>
    </source>
</evidence>
<evidence type="ECO:0000313" key="5">
    <source>
        <dbReference type="EMBL" id="SEA86249.1"/>
    </source>
</evidence>
<dbReference type="GO" id="GO:0005509">
    <property type="term" value="F:calcium ion binding"/>
    <property type="evidence" value="ECO:0007669"/>
    <property type="project" value="TreeGrafter"/>
</dbReference>
<feature type="domain" description="SMP-30/Gluconolactonase/LRE-like region" evidence="4">
    <location>
        <begin position="15"/>
        <end position="257"/>
    </location>
</feature>
<dbReference type="GO" id="GO:0004341">
    <property type="term" value="F:gluconolactonase activity"/>
    <property type="evidence" value="ECO:0007669"/>
    <property type="project" value="TreeGrafter"/>
</dbReference>
<proteinExistence type="inferred from homology"/>
<feature type="binding site" evidence="3">
    <location>
        <position position="17"/>
    </location>
    <ligand>
        <name>a divalent metal cation</name>
        <dbReference type="ChEBI" id="CHEBI:60240"/>
    </ligand>
</feature>
<feature type="binding site" evidence="3">
    <location>
        <position position="198"/>
    </location>
    <ligand>
        <name>a divalent metal cation</name>
        <dbReference type="ChEBI" id="CHEBI:60240"/>
    </ligand>
</feature>
<feature type="binding site" evidence="3">
    <location>
        <position position="148"/>
    </location>
    <ligand>
        <name>a divalent metal cation</name>
        <dbReference type="ChEBI" id="CHEBI:60240"/>
    </ligand>
</feature>
<dbReference type="RefSeq" id="WP_093045271.1">
    <property type="nucleotide sequence ID" value="NZ_FNQR01000009.1"/>
</dbReference>
<gene>
    <name evidence="5" type="ORF">SAMN05421743_109150</name>
</gene>
<evidence type="ECO:0000259" key="4">
    <source>
        <dbReference type="Pfam" id="PF08450"/>
    </source>
</evidence>
<dbReference type="GO" id="GO:0019853">
    <property type="term" value="P:L-ascorbic acid biosynthetic process"/>
    <property type="evidence" value="ECO:0007669"/>
    <property type="project" value="TreeGrafter"/>
</dbReference>
<dbReference type="InterPro" id="IPR013658">
    <property type="entry name" value="SGL"/>
</dbReference>
<dbReference type="Gene3D" id="2.120.10.30">
    <property type="entry name" value="TolB, C-terminal domain"/>
    <property type="match status" value="1"/>
</dbReference>
<comment type="similarity">
    <text evidence="1">Belongs to the SMP-30/CGR1 family.</text>
</comment>
<dbReference type="SUPFAM" id="SSF63829">
    <property type="entry name" value="Calcium-dependent phosphotriesterase"/>
    <property type="match status" value="1"/>
</dbReference>
<comment type="cofactor">
    <cofactor evidence="3">
        <name>Zn(2+)</name>
        <dbReference type="ChEBI" id="CHEBI:29105"/>
    </cofactor>
    <text evidence="3">Binds 1 divalent metal cation per subunit.</text>
</comment>
<dbReference type="InterPro" id="IPR011042">
    <property type="entry name" value="6-blade_b-propeller_TolB-like"/>
</dbReference>
<dbReference type="FunFam" id="2.120.10.30:FF:000126">
    <property type="entry name" value="Senescence marker protein-30"/>
    <property type="match status" value="1"/>
</dbReference>
<feature type="binding site" evidence="3">
    <location>
        <position position="102"/>
    </location>
    <ligand>
        <name>substrate</name>
    </ligand>
</feature>
<feature type="active site" description="Proton donor/acceptor" evidence="2">
    <location>
        <position position="198"/>
    </location>
</feature>
<name>A0A1H4EN32_9BACI</name>
<dbReference type="PANTHER" id="PTHR10907:SF47">
    <property type="entry name" value="REGUCALCIN"/>
    <property type="match status" value="1"/>
</dbReference>
<organism evidence="5 6">
    <name type="scientific">Thalassobacillus cyri</name>
    <dbReference type="NCBI Taxonomy" id="571932"/>
    <lineage>
        <taxon>Bacteria</taxon>
        <taxon>Bacillati</taxon>
        <taxon>Bacillota</taxon>
        <taxon>Bacilli</taxon>
        <taxon>Bacillales</taxon>
        <taxon>Bacillaceae</taxon>
        <taxon>Thalassobacillus</taxon>
    </lineage>
</organism>
<dbReference type="OrthoDB" id="2633250at2"/>
<accession>A0A1H4EN32</accession>
<feature type="binding site" evidence="3">
    <location>
        <position position="100"/>
    </location>
    <ligand>
        <name>substrate</name>
    </ligand>
</feature>
<keyword evidence="6" id="KW-1185">Reference proteome</keyword>